<accession>A0ACC3DRK4</accession>
<keyword evidence="2" id="KW-1185">Reference proteome</keyword>
<proteinExistence type="predicted"/>
<protein>
    <submittedName>
        <fullName evidence="1">Uncharacterized protein</fullName>
    </submittedName>
</protein>
<name>A0ACC3DRK4_9PEZI</name>
<dbReference type="EMBL" id="JAWDJW010001264">
    <property type="protein sequence ID" value="KAK3079256.1"/>
    <property type="molecule type" value="Genomic_DNA"/>
</dbReference>
<evidence type="ECO:0000313" key="1">
    <source>
        <dbReference type="EMBL" id="KAK3079256.1"/>
    </source>
</evidence>
<comment type="caution">
    <text evidence="1">The sequence shown here is derived from an EMBL/GenBank/DDBJ whole genome shotgun (WGS) entry which is preliminary data.</text>
</comment>
<dbReference type="Proteomes" id="UP001186974">
    <property type="component" value="Unassembled WGS sequence"/>
</dbReference>
<organism evidence="1 2">
    <name type="scientific">Coniosporium uncinatum</name>
    <dbReference type="NCBI Taxonomy" id="93489"/>
    <lineage>
        <taxon>Eukaryota</taxon>
        <taxon>Fungi</taxon>
        <taxon>Dikarya</taxon>
        <taxon>Ascomycota</taxon>
        <taxon>Pezizomycotina</taxon>
        <taxon>Dothideomycetes</taxon>
        <taxon>Dothideomycetes incertae sedis</taxon>
        <taxon>Coniosporium</taxon>
    </lineage>
</organism>
<sequence length="456" mass="50230">MEMSKEVEILMTDPDELPRWSDAQTSALKPSEVAPEDSGQALRPCKQRDGNAWSNALKGDCPDGNPYLRFLGEGAPRSRRKQCDSASISKPLKEEEGGFVSRPWDVDDICEVFVKSESKPVVKEVCRTRAYSRKRNGLGQMTRKILRQQRRAAMEEESEVPPPASRQTEQLPLPSFIASEAESDEQPQHPSTTPQATRTQLPPFPGQIILGSRYTNLKLADDLEDHPPPETLILWTDGSCLSEEPHGQTAASTVYRVPCLIGRQVLGPWKGVSRVLGKWADGYTSLDAEVFALKLALDVALILTGPDAETHFAEAVPDGSFPAQLNPSSPDTLRPQDTTANETSPTSPFHPSSYLNLRSQLSATSTITTVVVMSDCRDALRFVQCPSYGLESYRRHLIVPSTVEEINVQAQVLRNRGLRLELRLVPGHKGVNGNARASTLARKTARAATLKETVQE</sequence>
<evidence type="ECO:0000313" key="2">
    <source>
        <dbReference type="Proteomes" id="UP001186974"/>
    </source>
</evidence>
<reference evidence="1" key="1">
    <citation type="submission" date="2024-09" db="EMBL/GenBank/DDBJ databases">
        <title>Black Yeasts Isolated from many extreme environments.</title>
        <authorList>
            <person name="Coleine C."/>
            <person name="Stajich J.E."/>
            <person name="Selbmann L."/>
        </authorList>
    </citation>
    <scope>NUCLEOTIDE SEQUENCE</scope>
    <source>
        <strain evidence="1">CCFEE 5737</strain>
    </source>
</reference>
<gene>
    <name evidence="1" type="ORF">LTS18_005331</name>
</gene>